<feature type="region of interest" description="Disordered" evidence="1">
    <location>
        <begin position="174"/>
        <end position="212"/>
    </location>
</feature>
<evidence type="ECO:0000313" key="2">
    <source>
        <dbReference type="EMBL" id="ORZ02213.1"/>
    </source>
</evidence>
<protein>
    <submittedName>
        <fullName evidence="2">Uncharacterized protein</fullName>
    </submittedName>
</protein>
<name>A0A1X2HRM8_SYNRA</name>
<dbReference type="Proteomes" id="UP000242180">
    <property type="component" value="Unassembled WGS sequence"/>
</dbReference>
<accession>A0A1X2HRM8</accession>
<sequence length="212" mass="23931">MAHVNEANRLRIQDAIAHLEQNPACEIVQKGSSEFYQGDRAPNTHCDRFLVKLGRYMGKPVFCRVVFDSNDYGLPPDILVDTTRVLPDMHITSEAFLPHTWDLNDRRCLTNWMQHVHGLVNDTNNTPASSFHTREYEAWATSPSAPTETEILADFASNTTEQLDDTSIIEKMTDVSSPSSFPVRGHSPYVPPFHNKDSPFASPRDSPRSNVF</sequence>
<gene>
    <name evidence="2" type="ORF">BCR43DRAFT_481195</name>
</gene>
<evidence type="ECO:0000256" key="1">
    <source>
        <dbReference type="SAM" id="MobiDB-lite"/>
    </source>
</evidence>
<evidence type="ECO:0000313" key="3">
    <source>
        <dbReference type="Proteomes" id="UP000242180"/>
    </source>
</evidence>
<organism evidence="2 3">
    <name type="scientific">Syncephalastrum racemosum</name>
    <name type="common">Filamentous fungus</name>
    <dbReference type="NCBI Taxonomy" id="13706"/>
    <lineage>
        <taxon>Eukaryota</taxon>
        <taxon>Fungi</taxon>
        <taxon>Fungi incertae sedis</taxon>
        <taxon>Mucoromycota</taxon>
        <taxon>Mucoromycotina</taxon>
        <taxon>Mucoromycetes</taxon>
        <taxon>Mucorales</taxon>
        <taxon>Syncephalastraceae</taxon>
        <taxon>Syncephalastrum</taxon>
    </lineage>
</organism>
<reference evidence="2 3" key="1">
    <citation type="submission" date="2016-07" db="EMBL/GenBank/DDBJ databases">
        <title>Pervasive Adenine N6-methylation of Active Genes in Fungi.</title>
        <authorList>
            <consortium name="DOE Joint Genome Institute"/>
            <person name="Mondo S.J."/>
            <person name="Dannebaum R.O."/>
            <person name="Kuo R.C."/>
            <person name="Labutti K."/>
            <person name="Haridas S."/>
            <person name="Kuo A."/>
            <person name="Salamov A."/>
            <person name="Ahrendt S.R."/>
            <person name="Lipzen A."/>
            <person name="Sullivan W."/>
            <person name="Andreopoulos W.B."/>
            <person name="Clum A."/>
            <person name="Lindquist E."/>
            <person name="Daum C."/>
            <person name="Ramamoorthy G.K."/>
            <person name="Gryganskyi A."/>
            <person name="Culley D."/>
            <person name="Magnuson J.K."/>
            <person name="James T.Y."/>
            <person name="O'Malley M.A."/>
            <person name="Stajich J.E."/>
            <person name="Spatafora J.W."/>
            <person name="Visel A."/>
            <person name="Grigoriev I.V."/>
        </authorList>
    </citation>
    <scope>NUCLEOTIDE SEQUENCE [LARGE SCALE GENOMIC DNA]</scope>
    <source>
        <strain evidence="2 3">NRRL 2496</strain>
    </source>
</reference>
<keyword evidence="3" id="KW-1185">Reference proteome</keyword>
<comment type="caution">
    <text evidence="2">The sequence shown here is derived from an EMBL/GenBank/DDBJ whole genome shotgun (WGS) entry which is preliminary data.</text>
</comment>
<dbReference type="EMBL" id="MCGN01000001">
    <property type="protein sequence ID" value="ORZ02213.1"/>
    <property type="molecule type" value="Genomic_DNA"/>
</dbReference>
<dbReference type="InParanoid" id="A0A1X2HRM8"/>
<dbReference type="OrthoDB" id="2381959at2759"/>
<dbReference type="AlphaFoldDB" id="A0A1X2HRM8"/>
<proteinExistence type="predicted"/>